<sequence length="47" mass="5526">MKMNDGKGKPNPKGKIYKRKSEALSEFNLKNQEQPVPQPKDYEEIEY</sequence>
<reference evidence="2 3" key="1">
    <citation type="submission" date="2023-07" db="EMBL/GenBank/DDBJ databases">
        <title>Genomic Encyclopedia of Type Strains, Phase IV (KMG-IV): sequencing the most valuable type-strain genomes for metagenomic binning, comparative biology and taxonomic classification.</title>
        <authorList>
            <person name="Goeker M."/>
        </authorList>
    </citation>
    <scope>NUCLEOTIDE SEQUENCE [LARGE SCALE GENOMIC DNA]</scope>
    <source>
        <strain evidence="2 3">DSM 17723</strain>
    </source>
</reference>
<proteinExistence type="predicted"/>
<feature type="region of interest" description="Disordered" evidence="1">
    <location>
        <begin position="1"/>
        <end position="47"/>
    </location>
</feature>
<organism evidence="2 3">
    <name type="scientific">Metabacillus niabensis</name>
    <dbReference type="NCBI Taxonomy" id="324854"/>
    <lineage>
        <taxon>Bacteria</taxon>
        <taxon>Bacillati</taxon>
        <taxon>Bacillota</taxon>
        <taxon>Bacilli</taxon>
        <taxon>Bacillales</taxon>
        <taxon>Bacillaceae</taxon>
        <taxon>Metabacillus</taxon>
    </lineage>
</organism>
<dbReference type="Proteomes" id="UP001232245">
    <property type="component" value="Unassembled WGS sequence"/>
</dbReference>
<comment type="caution">
    <text evidence="2">The sequence shown here is derived from an EMBL/GenBank/DDBJ whole genome shotgun (WGS) entry which is preliminary data.</text>
</comment>
<dbReference type="EMBL" id="JAUSTZ010000006">
    <property type="protein sequence ID" value="MDQ0226656.1"/>
    <property type="molecule type" value="Genomic_DNA"/>
</dbReference>
<evidence type="ECO:0000313" key="3">
    <source>
        <dbReference type="Proteomes" id="UP001232245"/>
    </source>
</evidence>
<gene>
    <name evidence="2" type="ORF">J2S02_003001</name>
</gene>
<name>A0ABT9Z477_9BACI</name>
<dbReference type="RefSeq" id="WP_174879575.1">
    <property type="nucleotide sequence ID" value="NZ_CADEPK010000031.1"/>
</dbReference>
<accession>A0ABT9Z477</accession>
<evidence type="ECO:0000313" key="2">
    <source>
        <dbReference type="EMBL" id="MDQ0226656.1"/>
    </source>
</evidence>
<keyword evidence="3" id="KW-1185">Reference proteome</keyword>
<protein>
    <submittedName>
        <fullName evidence="2">Uncharacterized protein</fullName>
    </submittedName>
</protein>
<evidence type="ECO:0000256" key="1">
    <source>
        <dbReference type="SAM" id="MobiDB-lite"/>
    </source>
</evidence>